<dbReference type="AlphaFoldDB" id="A0A495VPU5"/>
<dbReference type="Proteomes" id="UP000269493">
    <property type="component" value="Unassembled WGS sequence"/>
</dbReference>
<dbReference type="OrthoDB" id="1089691at2"/>
<comment type="caution">
    <text evidence="1">The sequence shown here is derived from an EMBL/GenBank/DDBJ whole genome shotgun (WGS) entry which is preliminary data.</text>
</comment>
<sequence length="293" mass="31879">MKKLFLFLTVAALLSGCDHSDEQSPIVETGRIDLRPGIEALTRSPHLDADGSGTFADGDVFSLTISVNGTYTEMKDYMMPSTILNWEDLKLPDATKEVCFAGCYPKHDEEMGSIFVFNVNHAEGEEKDLLLAPAVKVATGSASPINLPFYHAMHNLVIKYKSTDYTDEELNSIQTTLDGIAECKINLVTGEVIDIDILPESYIPQIGKEISTLVVPQAKSSVSLQVCIGGKTHIYELADLPETTDKGQRIIRLDGGKQLEVVLAVNKSGITLSGITIQGWETQGSVSDDITIE</sequence>
<dbReference type="Gene3D" id="2.60.40.2630">
    <property type="match status" value="1"/>
</dbReference>
<dbReference type="EMBL" id="RBXN01000009">
    <property type="protein sequence ID" value="RKT49778.1"/>
    <property type="molecule type" value="Genomic_DNA"/>
</dbReference>
<organism evidence="1 2">
    <name type="scientific">Coprobacter fastidiosus NSB1 = JCM 33896</name>
    <dbReference type="NCBI Taxonomy" id="1349822"/>
    <lineage>
        <taxon>Bacteria</taxon>
        <taxon>Pseudomonadati</taxon>
        <taxon>Bacteroidota</taxon>
        <taxon>Bacteroidia</taxon>
        <taxon>Bacteroidales</taxon>
        <taxon>Barnesiellaceae</taxon>
        <taxon>Coprobacter</taxon>
    </lineage>
</organism>
<name>A0A495VPU5_9BACT</name>
<accession>A0A495VPU5</accession>
<dbReference type="InterPro" id="IPR025049">
    <property type="entry name" value="Mfa-like_1"/>
</dbReference>
<evidence type="ECO:0000313" key="1">
    <source>
        <dbReference type="EMBL" id="RKT49778.1"/>
    </source>
</evidence>
<dbReference type="CDD" id="cd13121">
    <property type="entry name" value="BF2867_like_C"/>
    <property type="match status" value="1"/>
</dbReference>
<dbReference type="GeneID" id="92929233"/>
<dbReference type="RefSeq" id="WP_022600659.1">
    <property type="nucleotide sequence ID" value="NZ_KI440786.1"/>
</dbReference>
<evidence type="ECO:0000313" key="2">
    <source>
        <dbReference type="Proteomes" id="UP000269493"/>
    </source>
</evidence>
<keyword evidence="2" id="KW-1185">Reference proteome</keyword>
<dbReference type="PROSITE" id="PS51257">
    <property type="entry name" value="PROKAR_LIPOPROTEIN"/>
    <property type="match status" value="1"/>
</dbReference>
<reference evidence="1 2" key="1">
    <citation type="submission" date="2018-10" db="EMBL/GenBank/DDBJ databases">
        <title>Genomic Encyclopedia of Archaeal and Bacterial Type Strains, Phase II (KMG-II): from individual species to whole genera.</title>
        <authorList>
            <person name="Goeker M."/>
        </authorList>
    </citation>
    <scope>NUCLEOTIDE SEQUENCE [LARGE SCALE GENOMIC DNA]</scope>
    <source>
        <strain evidence="1 2">NSB1</strain>
    </source>
</reference>
<proteinExistence type="predicted"/>
<protein>
    <submittedName>
        <fullName evidence="1">Fimbrillin-like protein</fullName>
    </submittedName>
</protein>
<dbReference type="Pfam" id="PF13149">
    <property type="entry name" value="Mfa_like_1"/>
    <property type="match status" value="1"/>
</dbReference>
<gene>
    <name evidence="1" type="ORF">BC742_2364</name>
</gene>
<dbReference type="CDD" id="cd13120">
    <property type="entry name" value="BF2867_like_N"/>
    <property type="match status" value="1"/>
</dbReference>